<organism evidence="2">
    <name type="scientific">uncultured marine thaumarchaeote AD1000_36_B08</name>
    <dbReference type="NCBI Taxonomy" id="1455910"/>
    <lineage>
        <taxon>Archaea</taxon>
        <taxon>Nitrososphaerota</taxon>
        <taxon>environmental samples</taxon>
    </lineage>
</organism>
<dbReference type="AlphaFoldDB" id="A0A075FQI8"/>
<accession>A0A075FQI8</accession>
<dbReference type="GO" id="GO:0003677">
    <property type="term" value="F:DNA binding"/>
    <property type="evidence" value="ECO:0007669"/>
    <property type="project" value="InterPro"/>
</dbReference>
<evidence type="ECO:0000256" key="1">
    <source>
        <dbReference type="ARBA" id="ARBA00010490"/>
    </source>
</evidence>
<dbReference type="Pfam" id="PF01984">
    <property type="entry name" value="dsDNA_bind"/>
    <property type="match status" value="1"/>
</dbReference>
<reference evidence="2" key="1">
    <citation type="journal article" date="2014" name="Genome Biol. Evol.">
        <title>Pangenome evidence for extensive interdomain horizontal transfer affecting lineage core and shell genes in uncultured planktonic thaumarchaeota and euryarchaeota.</title>
        <authorList>
            <person name="Deschamps P."/>
            <person name="Zivanovic Y."/>
            <person name="Moreira D."/>
            <person name="Rodriguez-Valera F."/>
            <person name="Lopez-Garcia P."/>
        </authorList>
    </citation>
    <scope>NUCLEOTIDE SEQUENCE</scope>
</reference>
<evidence type="ECO:0008006" key="3">
    <source>
        <dbReference type="Google" id="ProtNLM"/>
    </source>
</evidence>
<proteinExistence type="inferred from homology"/>
<dbReference type="InterPro" id="IPR036883">
    <property type="entry name" value="PDCD5-like_sf"/>
</dbReference>
<comment type="similarity">
    <text evidence="1">Belongs to the PDCD5 family.</text>
</comment>
<dbReference type="Gene3D" id="1.10.8.140">
    <property type="entry name" value="PDCD5-like"/>
    <property type="match status" value="1"/>
</dbReference>
<evidence type="ECO:0000313" key="2">
    <source>
        <dbReference type="EMBL" id="AIE93478.1"/>
    </source>
</evidence>
<protein>
    <recommendedName>
        <fullName evidence="3">Double-stranded DNA-binding protein</fullName>
    </recommendedName>
</protein>
<name>A0A075FQI8_9ARCH</name>
<dbReference type="EMBL" id="KF900394">
    <property type="protein sequence ID" value="AIE93478.1"/>
    <property type="molecule type" value="Genomic_DNA"/>
</dbReference>
<dbReference type="InterPro" id="IPR002836">
    <property type="entry name" value="PDCD5-like"/>
</dbReference>
<sequence>MSDEDNELEILKAKRLAEMQKNISIQEKQKEFEQNLDVAEKERFTPREYVVKSLGHRGMEVLQNAESQFPKEAKIIIEKLGELIASGDINEVLDGGKLLVLFRSVGVNIRMQNKINVEQDGKFVSIADKFKHKSHTDDDK</sequence>